<evidence type="ECO:0000256" key="3">
    <source>
        <dbReference type="ARBA" id="ARBA00022741"/>
    </source>
</evidence>
<dbReference type="Proteomes" id="UP000028623">
    <property type="component" value="Unassembled WGS sequence"/>
</dbReference>
<keyword evidence="5 16" id="KW-0347">Helicase</keyword>
<evidence type="ECO:0000256" key="9">
    <source>
        <dbReference type="ARBA" id="ARBA00034617"/>
    </source>
</evidence>
<dbReference type="GO" id="GO:0006281">
    <property type="term" value="P:DNA repair"/>
    <property type="evidence" value="ECO:0007669"/>
    <property type="project" value="TreeGrafter"/>
</dbReference>
<dbReference type="GO" id="GO:0043590">
    <property type="term" value="C:bacterial nucleoid"/>
    <property type="evidence" value="ECO:0007669"/>
    <property type="project" value="TreeGrafter"/>
</dbReference>
<dbReference type="Gene3D" id="1.10.10.10">
    <property type="entry name" value="Winged helix-like DNA-binding domain superfamily/Winged helix DNA-binding domain"/>
    <property type="match status" value="1"/>
</dbReference>
<keyword evidence="17" id="KW-1185">Reference proteome</keyword>
<dbReference type="CDD" id="cd17920">
    <property type="entry name" value="DEXHc_RecQ"/>
    <property type="match status" value="1"/>
</dbReference>
<evidence type="ECO:0000256" key="12">
    <source>
        <dbReference type="ARBA" id="ARBA00044550"/>
    </source>
</evidence>
<dbReference type="OrthoDB" id="9763310at2"/>
<accession>A0A085BL09</accession>
<dbReference type="InterPro" id="IPR032284">
    <property type="entry name" value="RecQ_Zn-bd"/>
</dbReference>
<dbReference type="InterPro" id="IPR027417">
    <property type="entry name" value="P-loop_NTPase"/>
</dbReference>
<dbReference type="InterPro" id="IPR011545">
    <property type="entry name" value="DEAD/DEAH_box_helicase_dom"/>
</dbReference>
<dbReference type="SMART" id="SM00487">
    <property type="entry name" value="DEXDc"/>
    <property type="match status" value="1"/>
</dbReference>
<sequence length="633" mass="73456">MLSSKESQNILIHQTLKQFWGFDEFRSSQEQIILSIINGKDTLALLPTGGGKSLCYQLPAIILEGTCLVISPLLALMRDQLQSLQALGIEAELLSSDLDEFEEETVYNRCKEGLTKVLFVSPERLQNQLFLRNIQEIHISFIAVDEAHCISEWGQDFRPSYQNIKRFRQDFKNVPCLALTATATNQVVDEISIKLGLHQPQVFKKSFRRENLNIIVGNTADKYNRILEFLRQNPSSGIIYTRTRREAEELTLYLKNNKFQNVDFFHAGMTARDRENLQKKWITSQFHVLVSTNAFGMGIDKDNVRFVIHFSPSSTLENYYQEIGRAGRNGQEAIVLLLWNEQELKNIDDIFKNQIPNKTEYEKILMYLYSIFQIGDSDLPERTFQLDINRIKNLSKCSNAKIKNILTFLNNQELIYYKNSISSSTLQSFINSEDLEQLAPSDAYFMELLFRNLPGLAIQKVHFSDLAFCKKNGFDILSFKERLKQMQKAGHLEYLDGSQHSIKFLKPRNDRHLSGEYWSLFNQIQKNKLKKWEENKFFIKDTDFCKMKLILSYFGERDADNCGKCSVCRKKTNTKRTLSTEIFEQLAKRPMALEEVAANLNFHSKESISDTLIFLLDIGKVKMLNYKTYMLNQ</sequence>
<dbReference type="AlphaFoldDB" id="A0A085BL09"/>
<dbReference type="EC" id="5.6.2.4" evidence="10"/>
<evidence type="ECO:0000313" key="16">
    <source>
        <dbReference type="EMBL" id="KFC23154.1"/>
    </source>
</evidence>
<evidence type="ECO:0000256" key="1">
    <source>
        <dbReference type="ARBA" id="ARBA00005446"/>
    </source>
</evidence>
<keyword evidence="6" id="KW-0067">ATP-binding</keyword>
<dbReference type="NCBIfam" id="TIGR00614">
    <property type="entry name" value="recQ_fam"/>
    <property type="match status" value="1"/>
</dbReference>
<evidence type="ECO:0000256" key="4">
    <source>
        <dbReference type="ARBA" id="ARBA00022801"/>
    </source>
</evidence>
<evidence type="ECO:0000259" key="13">
    <source>
        <dbReference type="PROSITE" id="PS51192"/>
    </source>
</evidence>
<keyword evidence="7" id="KW-0238">DNA-binding</keyword>
<dbReference type="InterPro" id="IPR014001">
    <property type="entry name" value="Helicase_ATP-bd"/>
</dbReference>
<dbReference type="Pfam" id="PF00270">
    <property type="entry name" value="DEAD"/>
    <property type="match status" value="1"/>
</dbReference>
<dbReference type="GO" id="GO:0046872">
    <property type="term" value="F:metal ion binding"/>
    <property type="evidence" value="ECO:0007669"/>
    <property type="project" value="UniProtKB-KW"/>
</dbReference>
<dbReference type="eggNOG" id="COG0514">
    <property type="taxonomic scope" value="Bacteria"/>
</dbReference>
<evidence type="ECO:0000256" key="8">
    <source>
        <dbReference type="ARBA" id="ARBA00023235"/>
    </source>
</evidence>
<keyword evidence="8" id="KW-0413">Isomerase</keyword>
<dbReference type="GO" id="GO:0009378">
    <property type="term" value="F:four-way junction helicase activity"/>
    <property type="evidence" value="ECO:0007669"/>
    <property type="project" value="TreeGrafter"/>
</dbReference>
<dbReference type="STRING" id="421072.SAMN04488097_2930"/>
<evidence type="ECO:0000256" key="6">
    <source>
        <dbReference type="ARBA" id="ARBA00022840"/>
    </source>
</evidence>
<dbReference type="Gene3D" id="3.40.50.300">
    <property type="entry name" value="P-loop containing nucleotide triphosphate hydrolases"/>
    <property type="match status" value="2"/>
</dbReference>
<dbReference type="Pfam" id="PF16124">
    <property type="entry name" value="RecQ_Zn_bind"/>
    <property type="match status" value="1"/>
</dbReference>
<dbReference type="InterPro" id="IPR036388">
    <property type="entry name" value="WH-like_DNA-bd_sf"/>
</dbReference>
<dbReference type="GO" id="GO:0005524">
    <property type="term" value="F:ATP binding"/>
    <property type="evidence" value="ECO:0007669"/>
    <property type="project" value="UniProtKB-KW"/>
</dbReference>
<dbReference type="FunFam" id="3.40.50.300:FF:000296">
    <property type="entry name" value="ATP-dependent DNA helicase RecQ"/>
    <property type="match status" value="1"/>
</dbReference>
<dbReference type="EMBL" id="JPLY01000001">
    <property type="protein sequence ID" value="KFC23154.1"/>
    <property type="molecule type" value="Genomic_DNA"/>
</dbReference>
<evidence type="ECO:0000256" key="5">
    <source>
        <dbReference type="ARBA" id="ARBA00022806"/>
    </source>
</evidence>
<dbReference type="SUPFAM" id="SSF52540">
    <property type="entry name" value="P-loop containing nucleoside triphosphate hydrolases"/>
    <property type="match status" value="1"/>
</dbReference>
<evidence type="ECO:0000313" key="15">
    <source>
        <dbReference type="EMBL" id="KFC18512.1"/>
    </source>
</evidence>
<reference evidence="16 17" key="1">
    <citation type="submission" date="2014-07" db="EMBL/GenBank/DDBJ databases">
        <title>Epilithonimonas lactis LMG 22401 Genome.</title>
        <authorList>
            <person name="Pipes S.E."/>
            <person name="Stropko S.J."/>
        </authorList>
    </citation>
    <scope>NUCLEOTIDE SEQUENCE [LARGE SCALE GENOMIC DNA]</scope>
    <source>
        <strain evidence="16 17">LMG 24401</strain>
    </source>
</reference>
<dbReference type="PROSITE" id="PS51192">
    <property type="entry name" value="HELICASE_ATP_BIND_1"/>
    <property type="match status" value="1"/>
</dbReference>
<dbReference type="RefSeq" id="WP_034972838.1">
    <property type="nucleotide sequence ID" value="NZ_FOFI01000003.1"/>
</dbReference>
<keyword evidence="4" id="KW-0378">Hydrolase</keyword>
<comment type="caution">
    <text evidence="16">The sequence shown here is derived from an EMBL/GenBank/DDBJ whole genome shotgun (WGS) entry which is preliminary data.</text>
</comment>
<dbReference type="InterPro" id="IPR004589">
    <property type="entry name" value="DNA_helicase_ATP-dep_RecQ"/>
</dbReference>
<dbReference type="PROSITE" id="PS51194">
    <property type="entry name" value="HELICASE_CTER"/>
    <property type="match status" value="1"/>
</dbReference>
<evidence type="ECO:0000313" key="17">
    <source>
        <dbReference type="Proteomes" id="UP000028623"/>
    </source>
</evidence>
<feature type="domain" description="Helicase ATP-binding" evidence="13">
    <location>
        <begin position="33"/>
        <end position="201"/>
    </location>
</feature>
<dbReference type="GO" id="GO:0030894">
    <property type="term" value="C:replisome"/>
    <property type="evidence" value="ECO:0007669"/>
    <property type="project" value="TreeGrafter"/>
</dbReference>
<dbReference type="InterPro" id="IPR001650">
    <property type="entry name" value="Helicase_C-like"/>
</dbReference>
<dbReference type="GO" id="GO:0006310">
    <property type="term" value="P:DNA recombination"/>
    <property type="evidence" value="ECO:0007669"/>
    <property type="project" value="InterPro"/>
</dbReference>
<dbReference type="PANTHER" id="PTHR13710:SF105">
    <property type="entry name" value="ATP-DEPENDENT DNA HELICASE Q1"/>
    <property type="match status" value="1"/>
</dbReference>
<comment type="similarity">
    <text evidence="1">Belongs to the helicase family. RecQ subfamily.</text>
</comment>
<evidence type="ECO:0000259" key="14">
    <source>
        <dbReference type="PROSITE" id="PS51194"/>
    </source>
</evidence>
<keyword evidence="2" id="KW-0479">Metal-binding</keyword>
<dbReference type="SMART" id="SM00490">
    <property type="entry name" value="HELICc"/>
    <property type="match status" value="1"/>
</dbReference>
<dbReference type="GO" id="GO:0043138">
    <property type="term" value="F:3'-5' DNA helicase activity"/>
    <property type="evidence" value="ECO:0007669"/>
    <property type="project" value="UniProtKB-EC"/>
</dbReference>
<dbReference type="GO" id="GO:0003677">
    <property type="term" value="F:DNA binding"/>
    <property type="evidence" value="ECO:0007669"/>
    <property type="project" value="UniProtKB-KW"/>
</dbReference>
<evidence type="ECO:0000256" key="2">
    <source>
        <dbReference type="ARBA" id="ARBA00022723"/>
    </source>
</evidence>
<feature type="domain" description="Helicase C-terminal" evidence="14">
    <location>
        <begin position="222"/>
        <end position="372"/>
    </location>
</feature>
<gene>
    <name evidence="16" type="ORF">IO89_00665</name>
    <name evidence="15" type="ORF">IO89_16775</name>
</gene>
<dbReference type="Pfam" id="PF00271">
    <property type="entry name" value="Helicase_C"/>
    <property type="match status" value="1"/>
</dbReference>
<name>A0A085BL09_9FLAO</name>
<keyword evidence="3" id="KW-0547">Nucleotide-binding</keyword>
<comment type="catalytic activity">
    <reaction evidence="9">
        <text>Couples ATP hydrolysis with the unwinding of duplex DNA by translocating in the 3'-5' direction.</text>
        <dbReference type="EC" id="5.6.2.4"/>
    </reaction>
</comment>
<dbReference type="GO" id="GO:0016787">
    <property type="term" value="F:hydrolase activity"/>
    <property type="evidence" value="ECO:0007669"/>
    <property type="project" value="UniProtKB-KW"/>
</dbReference>
<dbReference type="EMBL" id="JPLY01000006">
    <property type="protein sequence ID" value="KFC18512.1"/>
    <property type="molecule type" value="Genomic_DNA"/>
</dbReference>
<dbReference type="GO" id="GO:0005737">
    <property type="term" value="C:cytoplasm"/>
    <property type="evidence" value="ECO:0007669"/>
    <property type="project" value="TreeGrafter"/>
</dbReference>
<protein>
    <recommendedName>
        <fullName evidence="11">ATP-dependent DNA helicase RecQ</fullName>
        <ecNumber evidence="10">5.6.2.4</ecNumber>
    </recommendedName>
    <alternativeName>
        <fullName evidence="12">DNA 3'-5' helicase RecQ</fullName>
    </alternativeName>
</protein>
<organism evidence="16 17">
    <name type="scientific">Epilithonimonas lactis</name>
    <dbReference type="NCBI Taxonomy" id="421072"/>
    <lineage>
        <taxon>Bacteria</taxon>
        <taxon>Pseudomonadati</taxon>
        <taxon>Bacteroidota</taxon>
        <taxon>Flavobacteriia</taxon>
        <taxon>Flavobacteriales</taxon>
        <taxon>Weeksellaceae</taxon>
        <taxon>Chryseobacterium group</taxon>
        <taxon>Epilithonimonas</taxon>
    </lineage>
</organism>
<evidence type="ECO:0000256" key="7">
    <source>
        <dbReference type="ARBA" id="ARBA00023125"/>
    </source>
</evidence>
<evidence type="ECO:0000256" key="11">
    <source>
        <dbReference type="ARBA" id="ARBA00044535"/>
    </source>
</evidence>
<evidence type="ECO:0000256" key="10">
    <source>
        <dbReference type="ARBA" id="ARBA00034808"/>
    </source>
</evidence>
<dbReference type="PANTHER" id="PTHR13710">
    <property type="entry name" value="DNA HELICASE RECQ FAMILY MEMBER"/>
    <property type="match status" value="1"/>
</dbReference>
<proteinExistence type="inferred from homology"/>